<accession>A0A934RLE1</accession>
<dbReference type="Gene3D" id="3.50.50.100">
    <property type="match status" value="1"/>
</dbReference>
<dbReference type="SUPFAM" id="SSF51905">
    <property type="entry name" value="FAD/NAD(P)-binding domain"/>
    <property type="match status" value="1"/>
</dbReference>
<comment type="similarity">
    <text evidence="1">Belongs to the NADH dehydrogenase family.</text>
</comment>
<keyword evidence="10" id="KW-1185">Reference proteome</keyword>
<comment type="catalytic activity">
    <reaction evidence="7">
        <text>a quinone + NADH + H(+) = a quinol + NAD(+)</text>
        <dbReference type="Rhea" id="RHEA:46160"/>
        <dbReference type="ChEBI" id="CHEBI:15378"/>
        <dbReference type="ChEBI" id="CHEBI:24646"/>
        <dbReference type="ChEBI" id="CHEBI:57540"/>
        <dbReference type="ChEBI" id="CHEBI:57945"/>
        <dbReference type="ChEBI" id="CHEBI:132124"/>
        <dbReference type="EC" id="1.6.5.9"/>
    </reaction>
</comment>
<sequence>MSSDPVKHVVVIGGGFGGLACARRLAKRDKFRVTLLDRRNHHLFQPLLYQVATTTLTGPDIARSLRGMFTGSDWIDVRYDEATGVDLEKKQVFLGSGVTLDYDAVVMAPGARTSFFGNDHWAEHVHQLKSLSDAIGIRKAVLRNLEFADQTEGEQQEILSTVIIVGGGPTGVELAGAFCDLVRRNLKRHYRRFDTSQQRIILIEGQDRLLAPFSPEQSRYTAEHLEKLGVEVRTQAFVSDIRSQTVVLKGGEELKAATIIWAAGVQAADLTRQIEPQPELTRGGLVKVAPDLSIPGYPSAFVVGDCAYLEQENGKPIPGQAPAAMQEGEHVASLITTTPLDKPRPTYPFRYTDKGQMAIVSKGSAVVEVKDWKPRGWLGWLIWLFVHVLFLVDFRNKVGVLMSWFWAYVKNVPGARVFTDASSENNLLTKGLIEPHPEDRAGKQ</sequence>
<dbReference type="EC" id="1.6.5.9" evidence="2"/>
<dbReference type="InterPro" id="IPR045024">
    <property type="entry name" value="NDH-2"/>
</dbReference>
<proteinExistence type="inferred from homology"/>
<evidence type="ECO:0000259" key="8">
    <source>
        <dbReference type="Pfam" id="PF07992"/>
    </source>
</evidence>
<name>A0A934RLE1_9BACT</name>
<keyword evidence="3" id="KW-0285">Flavoprotein</keyword>
<feature type="domain" description="FAD/NAD(P)-binding" evidence="8">
    <location>
        <begin position="8"/>
        <end position="328"/>
    </location>
</feature>
<reference evidence="9" key="1">
    <citation type="submission" date="2021-01" db="EMBL/GenBank/DDBJ databases">
        <title>Modified the classification status of verrucomicrobia.</title>
        <authorList>
            <person name="Feng X."/>
        </authorList>
    </citation>
    <scope>NUCLEOTIDE SEQUENCE</scope>
    <source>
        <strain evidence="9">KCTC 12986</strain>
    </source>
</reference>
<dbReference type="PRINTS" id="PR00411">
    <property type="entry name" value="PNDRDTASEI"/>
</dbReference>
<evidence type="ECO:0000256" key="4">
    <source>
        <dbReference type="ARBA" id="ARBA00022827"/>
    </source>
</evidence>
<evidence type="ECO:0000313" key="9">
    <source>
        <dbReference type="EMBL" id="MBK1833872.1"/>
    </source>
</evidence>
<evidence type="ECO:0000313" key="10">
    <source>
        <dbReference type="Proteomes" id="UP000604083"/>
    </source>
</evidence>
<keyword evidence="6" id="KW-0520">NAD</keyword>
<protein>
    <recommendedName>
        <fullName evidence="2">NADH:ubiquinone reductase (non-electrogenic)</fullName>
        <ecNumber evidence="2">1.6.5.9</ecNumber>
    </recommendedName>
</protein>
<dbReference type="InterPro" id="IPR036188">
    <property type="entry name" value="FAD/NAD-bd_sf"/>
</dbReference>
<dbReference type="Pfam" id="PF07992">
    <property type="entry name" value="Pyr_redox_2"/>
    <property type="match status" value="1"/>
</dbReference>
<dbReference type="InterPro" id="IPR023753">
    <property type="entry name" value="FAD/NAD-binding_dom"/>
</dbReference>
<dbReference type="AlphaFoldDB" id="A0A934RLE1"/>
<dbReference type="EMBL" id="JAENIO010000014">
    <property type="protein sequence ID" value="MBK1833872.1"/>
    <property type="molecule type" value="Genomic_DNA"/>
</dbReference>
<keyword evidence="5" id="KW-0560">Oxidoreductase</keyword>
<dbReference type="PROSITE" id="PS51257">
    <property type="entry name" value="PROKAR_LIPOPROTEIN"/>
    <property type="match status" value="1"/>
</dbReference>
<evidence type="ECO:0000256" key="2">
    <source>
        <dbReference type="ARBA" id="ARBA00012637"/>
    </source>
</evidence>
<evidence type="ECO:0000256" key="5">
    <source>
        <dbReference type="ARBA" id="ARBA00023002"/>
    </source>
</evidence>
<comment type="caution">
    <text evidence="9">The sequence shown here is derived from an EMBL/GenBank/DDBJ whole genome shotgun (WGS) entry which is preliminary data.</text>
</comment>
<dbReference type="PANTHER" id="PTHR43706:SF47">
    <property type="entry name" value="EXTERNAL NADH-UBIQUINONE OXIDOREDUCTASE 1, MITOCHONDRIAL-RELATED"/>
    <property type="match status" value="1"/>
</dbReference>
<evidence type="ECO:0000256" key="6">
    <source>
        <dbReference type="ARBA" id="ARBA00023027"/>
    </source>
</evidence>
<dbReference type="PANTHER" id="PTHR43706">
    <property type="entry name" value="NADH DEHYDROGENASE"/>
    <property type="match status" value="1"/>
</dbReference>
<gene>
    <name evidence="9" type="ORF">JIN78_07360</name>
</gene>
<keyword evidence="4" id="KW-0274">FAD</keyword>
<dbReference type="GO" id="GO:0050136">
    <property type="term" value="F:NADH dehydrogenase (quinone) (non-electrogenic) activity"/>
    <property type="evidence" value="ECO:0007669"/>
    <property type="project" value="UniProtKB-EC"/>
</dbReference>
<organism evidence="9 10">
    <name type="scientific">Roseibacillus ishigakijimensis</name>
    <dbReference type="NCBI Taxonomy" id="454146"/>
    <lineage>
        <taxon>Bacteria</taxon>
        <taxon>Pseudomonadati</taxon>
        <taxon>Verrucomicrobiota</taxon>
        <taxon>Verrucomicrobiia</taxon>
        <taxon>Verrucomicrobiales</taxon>
        <taxon>Verrucomicrobiaceae</taxon>
        <taxon>Roseibacillus</taxon>
    </lineage>
</organism>
<evidence type="ECO:0000256" key="1">
    <source>
        <dbReference type="ARBA" id="ARBA00005272"/>
    </source>
</evidence>
<dbReference type="RefSeq" id="WP_200391305.1">
    <property type="nucleotide sequence ID" value="NZ_JAENIO010000014.1"/>
</dbReference>
<dbReference type="Proteomes" id="UP000604083">
    <property type="component" value="Unassembled WGS sequence"/>
</dbReference>
<dbReference type="PRINTS" id="PR00368">
    <property type="entry name" value="FADPNR"/>
</dbReference>
<evidence type="ECO:0000256" key="3">
    <source>
        <dbReference type="ARBA" id="ARBA00022630"/>
    </source>
</evidence>
<evidence type="ECO:0000256" key="7">
    <source>
        <dbReference type="ARBA" id="ARBA00047599"/>
    </source>
</evidence>